<dbReference type="PANTHER" id="PTHR34920">
    <property type="entry name" value="B-CELL LYMPHOMA/LEUKEMIA 10"/>
    <property type="match status" value="1"/>
</dbReference>
<feature type="compositionally biased region" description="Low complexity" evidence="1">
    <location>
        <begin position="251"/>
        <end position="266"/>
    </location>
</feature>
<keyword evidence="4" id="KW-1185">Reference proteome</keyword>
<dbReference type="InterPro" id="IPR011029">
    <property type="entry name" value="DEATH-like_dom_sf"/>
</dbReference>
<protein>
    <submittedName>
        <fullName evidence="3">BCL10 protein</fullName>
    </submittedName>
</protein>
<evidence type="ECO:0000313" key="4">
    <source>
        <dbReference type="Proteomes" id="UP001166093"/>
    </source>
</evidence>
<dbReference type="InterPro" id="IPR033238">
    <property type="entry name" value="BCL10/E10"/>
</dbReference>
<evidence type="ECO:0000259" key="2">
    <source>
        <dbReference type="Pfam" id="PF00619"/>
    </source>
</evidence>
<dbReference type="PANTHER" id="PTHR34920:SF1">
    <property type="entry name" value="B-CELL LYMPHOMA_LEUKEMIA 10"/>
    <property type="match status" value="1"/>
</dbReference>
<dbReference type="SUPFAM" id="SSF47986">
    <property type="entry name" value="DEATH domain"/>
    <property type="match status" value="1"/>
</dbReference>
<proteinExistence type="predicted"/>
<feature type="region of interest" description="Disordered" evidence="1">
    <location>
        <begin position="208"/>
        <end position="266"/>
    </location>
</feature>
<sequence length="266" mass="29304">MQQMSDHRYDKLTIPDDTAANCVYLNIPNKGHVVLHRTPEEFPESAKVFEKLKEHMLIPVAITETAKKILTREDTEEISCKNTSKKKTGKLLDYLAENPRGLDTLIESIQRGRIQNFIITKITDEVQKVRNERLESMKAGVTSSSCVPPKCMGATNNLSRTFSYESIYEKGRDSTLLLHPEGEWSPGTSTAVSSMNLQYGSMLEKGTTVASNSVSSTLPKPGDPGAPALPDELQSEPEGTCGSTSSDAQFQPLRSRSLSPSQPHFS</sequence>
<accession>A0ABS2Y6Q5</accession>
<evidence type="ECO:0000313" key="3">
    <source>
        <dbReference type="EMBL" id="MBN3282384.1"/>
    </source>
</evidence>
<dbReference type="Gene3D" id="1.10.533.10">
    <property type="entry name" value="Death Domain, Fas"/>
    <property type="match status" value="1"/>
</dbReference>
<dbReference type="InterPro" id="IPR001315">
    <property type="entry name" value="CARD"/>
</dbReference>
<reference evidence="3" key="1">
    <citation type="journal article" date="2021" name="Cell">
        <title>Tracing the genetic footprints of vertebrate landing in non-teleost ray-finned fishes.</title>
        <authorList>
            <person name="Bi X."/>
            <person name="Wang K."/>
            <person name="Yang L."/>
            <person name="Pan H."/>
            <person name="Jiang H."/>
            <person name="Wei Q."/>
            <person name="Fang M."/>
            <person name="Yu H."/>
            <person name="Zhu C."/>
            <person name="Cai Y."/>
            <person name="He Y."/>
            <person name="Gan X."/>
            <person name="Zeng H."/>
            <person name="Yu D."/>
            <person name="Zhu Y."/>
            <person name="Jiang H."/>
            <person name="Qiu Q."/>
            <person name="Yang H."/>
            <person name="Zhang Y.E."/>
            <person name="Wang W."/>
            <person name="Zhu M."/>
            <person name="He S."/>
            <person name="Zhang G."/>
        </authorList>
    </citation>
    <scope>NUCLEOTIDE SEQUENCE</scope>
    <source>
        <strain evidence="3">Pddl_001</strain>
    </source>
</reference>
<dbReference type="Proteomes" id="UP001166093">
    <property type="component" value="Unassembled WGS sequence"/>
</dbReference>
<feature type="non-terminal residue" evidence="3">
    <location>
        <position position="266"/>
    </location>
</feature>
<dbReference type="Pfam" id="PF00619">
    <property type="entry name" value="CARD"/>
    <property type="match status" value="1"/>
</dbReference>
<feature type="non-terminal residue" evidence="3">
    <location>
        <position position="1"/>
    </location>
</feature>
<name>A0ABS2Y6Q5_POLSP</name>
<gene>
    <name evidence="3" type="primary">Bcl10</name>
    <name evidence="3" type="ORF">GTO93_0018504</name>
</gene>
<dbReference type="EMBL" id="JAAWVQ010117056">
    <property type="protein sequence ID" value="MBN3282384.1"/>
    <property type="molecule type" value="Genomic_DNA"/>
</dbReference>
<organism evidence="3 4">
    <name type="scientific">Polyodon spathula</name>
    <name type="common">North American paddlefish</name>
    <name type="synonym">Squalus spathula</name>
    <dbReference type="NCBI Taxonomy" id="7913"/>
    <lineage>
        <taxon>Eukaryota</taxon>
        <taxon>Metazoa</taxon>
        <taxon>Chordata</taxon>
        <taxon>Craniata</taxon>
        <taxon>Vertebrata</taxon>
        <taxon>Euteleostomi</taxon>
        <taxon>Actinopterygii</taxon>
        <taxon>Chondrostei</taxon>
        <taxon>Acipenseriformes</taxon>
        <taxon>Polyodontidae</taxon>
        <taxon>Polyodon</taxon>
    </lineage>
</organism>
<feature type="compositionally biased region" description="Polar residues" evidence="1">
    <location>
        <begin position="208"/>
        <end position="218"/>
    </location>
</feature>
<comment type="caution">
    <text evidence="3">The sequence shown here is derived from an EMBL/GenBank/DDBJ whole genome shotgun (WGS) entry which is preliminary data.</text>
</comment>
<feature type="domain" description="CARD" evidence="2">
    <location>
        <begin position="66"/>
        <end position="122"/>
    </location>
</feature>
<evidence type="ECO:0000256" key="1">
    <source>
        <dbReference type="SAM" id="MobiDB-lite"/>
    </source>
</evidence>